<dbReference type="OrthoDB" id="3945418at2759"/>
<dbReference type="AlphaFoldDB" id="A0A1L9S109"/>
<dbReference type="STRING" id="1073089.A0A1L9S109"/>
<sequence>MFDLLHAFPWIGLLVLLYATWRVIFNRHLHPFSSYPEPFFASATRIPYSVAFIQGNLHIFTSPDELSYSNEEAWKEVHGHSSNLSKDMQFYNTPNKKAPKCGDRSGWDSRPPEIGRERP</sequence>
<accession>A0A1L9S109</accession>
<evidence type="ECO:0008006" key="5">
    <source>
        <dbReference type="Google" id="ProtNLM"/>
    </source>
</evidence>
<organism evidence="3 4">
    <name type="scientific">Aspergillus wentii DTO 134E9</name>
    <dbReference type="NCBI Taxonomy" id="1073089"/>
    <lineage>
        <taxon>Eukaryota</taxon>
        <taxon>Fungi</taxon>
        <taxon>Dikarya</taxon>
        <taxon>Ascomycota</taxon>
        <taxon>Pezizomycotina</taxon>
        <taxon>Eurotiomycetes</taxon>
        <taxon>Eurotiomycetidae</taxon>
        <taxon>Eurotiales</taxon>
        <taxon>Aspergillaceae</taxon>
        <taxon>Aspergillus</taxon>
        <taxon>Aspergillus subgen. Cremei</taxon>
    </lineage>
</organism>
<dbReference type="GeneID" id="63745925"/>
<name>A0A1L9S109_ASPWE</name>
<reference evidence="4" key="1">
    <citation type="journal article" date="2017" name="Genome Biol.">
        <title>Comparative genomics reveals high biological diversity and specific adaptations in the industrially and medically important fungal genus Aspergillus.</title>
        <authorList>
            <person name="de Vries R.P."/>
            <person name="Riley R."/>
            <person name="Wiebenga A."/>
            <person name="Aguilar-Osorio G."/>
            <person name="Amillis S."/>
            <person name="Uchima C.A."/>
            <person name="Anderluh G."/>
            <person name="Asadollahi M."/>
            <person name="Askin M."/>
            <person name="Barry K."/>
            <person name="Battaglia E."/>
            <person name="Bayram O."/>
            <person name="Benocci T."/>
            <person name="Braus-Stromeyer S.A."/>
            <person name="Caldana C."/>
            <person name="Canovas D."/>
            <person name="Cerqueira G.C."/>
            <person name="Chen F."/>
            <person name="Chen W."/>
            <person name="Choi C."/>
            <person name="Clum A."/>
            <person name="Dos Santos R.A."/>
            <person name="Damasio A.R."/>
            <person name="Diallinas G."/>
            <person name="Emri T."/>
            <person name="Fekete E."/>
            <person name="Flipphi M."/>
            <person name="Freyberg S."/>
            <person name="Gallo A."/>
            <person name="Gournas C."/>
            <person name="Habgood R."/>
            <person name="Hainaut M."/>
            <person name="Harispe M.L."/>
            <person name="Henrissat B."/>
            <person name="Hilden K.S."/>
            <person name="Hope R."/>
            <person name="Hossain A."/>
            <person name="Karabika E."/>
            <person name="Karaffa L."/>
            <person name="Karanyi Z."/>
            <person name="Krasevec N."/>
            <person name="Kuo A."/>
            <person name="Kusch H."/>
            <person name="LaButti K."/>
            <person name="Lagendijk E.L."/>
            <person name="Lapidus A."/>
            <person name="Levasseur A."/>
            <person name="Lindquist E."/>
            <person name="Lipzen A."/>
            <person name="Logrieco A.F."/>
            <person name="MacCabe A."/>
            <person name="Maekelae M.R."/>
            <person name="Malavazi I."/>
            <person name="Melin P."/>
            <person name="Meyer V."/>
            <person name="Mielnichuk N."/>
            <person name="Miskei M."/>
            <person name="Molnar A.P."/>
            <person name="Mule G."/>
            <person name="Ngan C.Y."/>
            <person name="Orejas M."/>
            <person name="Orosz E."/>
            <person name="Ouedraogo J.P."/>
            <person name="Overkamp K.M."/>
            <person name="Park H.-S."/>
            <person name="Perrone G."/>
            <person name="Piumi F."/>
            <person name="Punt P.J."/>
            <person name="Ram A.F."/>
            <person name="Ramon A."/>
            <person name="Rauscher S."/>
            <person name="Record E."/>
            <person name="Riano-Pachon D.M."/>
            <person name="Robert V."/>
            <person name="Roehrig J."/>
            <person name="Ruller R."/>
            <person name="Salamov A."/>
            <person name="Salih N.S."/>
            <person name="Samson R.A."/>
            <person name="Sandor E."/>
            <person name="Sanguinetti M."/>
            <person name="Schuetze T."/>
            <person name="Sepcic K."/>
            <person name="Shelest E."/>
            <person name="Sherlock G."/>
            <person name="Sophianopoulou V."/>
            <person name="Squina F.M."/>
            <person name="Sun H."/>
            <person name="Susca A."/>
            <person name="Todd R.B."/>
            <person name="Tsang A."/>
            <person name="Unkles S.E."/>
            <person name="van de Wiele N."/>
            <person name="van Rossen-Uffink D."/>
            <person name="Oliveira J.V."/>
            <person name="Vesth T.C."/>
            <person name="Visser J."/>
            <person name="Yu J.-H."/>
            <person name="Zhou M."/>
            <person name="Andersen M.R."/>
            <person name="Archer D.B."/>
            <person name="Baker S.E."/>
            <person name="Benoit I."/>
            <person name="Brakhage A.A."/>
            <person name="Braus G.H."/>
            <person name="Fischer R."/>
            <person name="Frisvad J.C."/>
            <person name="Goldman G.H."/>
            <person name="Houbraken J."/>
            <person name="Oakley B."/>
            <person name="Pocsi I."/>
            <person name="Scazzocchio C."/>
            <person name="Seiboth B."/>
            <person name="vanKuyk P.A."/>
            <person name="Wortman J."/>
            <person name="Dyer P.S."/>
            <person name="Grigoriev I.V."/>
        </authorList>
    </citation>
    <scope>NUCLEOTIDE SEQUENCE [LARGE SCALE GENOMIC DNA]</scope>
    <source>
        <strain evidence="4">DTO 134E9</strain>
    </source>
</reference>
<keyword evidence="2" id="KW-0472">Membrane</keyword>
<gene>
    <name evidence="3" type="ORF">ASPWEDRAFT_166907</name>
</gene>
<evidence type="ECO:0000313" key="3">
    <source>
        <dbReference type="EMBL" id="OJJ40851.1"/>
    </source>
</evidence>
<feature type="region of interest" description="Disordered" evidence="1">
    <location>
        <begin position="80"/>
        <end position="119"/>
    </location>
</feature>
<keyword evidence="2" id="KW-1133">Transmembrane helix</keyword>
<keyword evidence="4" id="KW-1185">Reference proteome</keyword>
<dbReference type="EMBL" id="KV878209">
    <property type="protein sequence ID" value="OJJ40851.1"/>
    <property type="molecule type" value="Genomic_DNA"/>
</dbReference>
<keyword evidence="2" id="KW-0812">Transmembrane</keyword>
<evidence type="ECO:0000256" key="1">
    <source>
        <dbReference type="SAM" id="MobiDB-lite"/>
    </source>
</evidence>
<proteinExistence type="predicted"/>
<dbReference type="VEuPathDB" id="FungiDB:ASPWEDRAFT_166907"/>
<feature type="transmembrane region" description="Helical" evidence="2">
    <location>
        <begin position="6"/>
        <end position="25"/>
    </location>
</feature>
<dbReference type="Proteomes" id="UP000184383">
    <property type="component" value="Unassembled WGS sequence"/>
</dbReference>
<feature type="compositionally biased region" description="Basic and acidic residues" evidence="1">
    <location>
        <begin position="100"/>
        <end position="119"/>
    </location>
</feature>
<dbReference type="RefSeq" id="XP_040694527.1">
    <property type="nucleotide sequence ID" value="XM_040830077.1"/>
</dbReference>
<evidence type="ECO:0000313" key="4">
    <source>
        <dbReference type="Proteomes" id="UP000184383"/>
    </source>
</evidence>
<evidence type="ECO:0000256" key="2">
    <source>
        <dbReference type="SAM" id="Phobius"/>
    </source>
</evidence>
<protein>
    <recommendedName>
        <fullName evidence="5">Cytochrome P450</fullName>
    </recommendedName>
</protein>
<feature type="compositionally biased region" description="Polar residues" evidence="1">
    <location>
        <begin position="80"/>
        <end position="95"/>
    </location>
</feature>